<evidence type="ECO:0000313" key="2">
    <source>
        <dbReference type="EnsemblMetazoa" id="ASIC018865-PA"/>
    </source>
</evidence>
<dbReference type="OrthoDB" id="7764597at2759"/>
<name>A0A084WKR8_ANOSI</name>
<reference evidence="2" key="2">
    <citation type="submission" date="2020-05" db="UniProtKB">
        <authorList>
            <consortium name="EnsemblMetazoa"/>
        </authorList>
    </citation>
    <scope>IDENTIFICATION</scope>
</reference>
<proteinExistence type="predicted"/>
<evidence type="ECO:0000313" key="1">
    <source>
        <dbReference type="EMBL" id="KFB50812.1"/>
    </source>
</evidence>
<accession>A0A084WKR8</accession>
<dbReference type="AlphaFoldDB" id="A0A084WKR8"/>
<dbReference type="EMBL" id="ATLV01024134">
    <property type="status" value="NOT_ANNOTATED_CDS"/>
    <property type="molecule type" value="Genomic_DNA"/>
</dbReference>
<gene>
    <name evidence="1" type="ORF">ZHAS_00018865</name>
</gene>
<dbReference type="EnsemblMetazoa" id="ASIC018865-RA">
    <property type="protein sequence ID" value="ASIC018865-PA"/>
    <property type="gene ID" value="ASIC018865"/>
</dbReference>
<reference evidence="1 3" key="1">
    <citation type="journal article" date="2014" name="BMC Genomics">
        <title>Genome sequence of Anopheles sinensis provides insight into genetics basis of mosquito competence for malaria parasites.</title>
        <authorList>
            <person name="Zhou D."/>
            <person name="Zhang D."/>
            <person name="Ding G."/>
            <person name="Shi L."/>
            <person name="Hou Q."/>
            <person name="Ye Y."/>
            <person name="Xu Y."/>
            <person name="Zhou H."/>
            <person name="Xiong C."/>
            <person name="Li S."/>
            <person name="Yu J."/>
            <person name="Hong S."/>
            <person name="Yu X."/>
            <person name="Zou P."/>
            <person name="Chen C."/>
            <person name="Chang X."/>
            <person name="Wang W."/>
            <person name="Lv Y."/>
            <person name="Sun Y."/>
            <person name="Ma L."/>
            <person name="Shen B."/>
            <person name="Zhu C."/>
        </authorList>
    </citation>
    <scope>NUCLEOTIDE SEQUENCE [LARGE SCALE GENOMIC DNA]</scope>
</reference>
<keyword evidence="3" id="KW-1185">Reference proteome</keyword>
<evidence type="ECO:0000313" key="3">
    <source>
        <dbReference type="Proteomes" id="UP000030765"/>
    </source>
</evidence>
<sequence>MVALCKELSINRGVPSHLPLTSSLPFRTQDAAEPEDFAVNLLDHFMSAFGLDEVQVYEFVALNVICFPSGWCFNPDDVGNICCPF</sequence>
<organism evidence="1">
    <name type="scientific">Anopheles sinensis</name>
    <name type="common">Mosquito</name>
    <dbReference type="NCBI Taxonomy" id="74873"/>
    <lineage>
        <taxon>Eukaryota</taxon>
        <taxon>Metazoa</taxon>
        <taxon>Ecdysozoa</taxon>
        <taxon>Arthropoda</taxon>
        <taxon>Hexapoda</taxon>
        <taxon>Insecta</taxon>
        <taxon>Pterygota</taxon>
        <taxon>Neoptera</taxon>
        <taxon>Endopterygota</taxon>
        <taxon>Diptera</taxon>
        <taxon>Nematocera</taxon>
        <taxon>Culicoidea</taxon>
        <taxon>Culicidae</taxon>
        <taxon>Anophelinae</taxon>
        <taxon>Anopheles</taxon>
    </lineage>
</organism>
<dbReference type="VEuPathDB" id="VectorBase:ASIS003493"/>
<dbReference type="VEuPathDB" id="VectorBase:ASIC018865"/>
<dbReference type="Proteomes" id="UP000030765">
    <property type="component" value="Unassembled WGS sequence"/>
</dbReference>
<protein>
    <submittedName>
        <fullName evidence="1">AGAP006905-PA-like protein</fullName>
    </submittedName>
</protein>
<dbReference type="EMBL" id="KE525349">
    <property type="protein sequence ID" value="KFB50812.1"/>
    <property type="molecule type" value="Genomic_DNA"/>
</dbReference>